<dbReference type="HOGENOM" id="CLU_205784_0_0_6"/>
<dbReference type="EnsemblBacteria" id="ADF64822">
    <property type="protein sequence ID" value="ADF64822"/>
    <property type="gene ID" value="ECL_A135"/>
</dbReference>
<dbReference type="PATRIC" id="fig|716541.4.peg.115"/>
<evidence type="ECO:0000313" key="2">
    <source>
        <dbReference type="Proteomes" id="UP000002363"/>
    </source>
</evidence>
<evidence type="ECO:0008006" key="3">
    <source>
        <dbReference type="Google" id="ProtNLM"/>
    </source>
</evidence>
<dbReference type="AlphaFoldDB" id="A0A0H3CTB4"/>
<evidence type="ECO:0000313" key="1">
    <source>
        <dbReference type="EMBL" id="ADF64822.1"/>
    </source>
</evidence>
<reference evidence="1 2" key="1">
    <citation type="journal article" date="2010" name="J. Bacteriol.">
        <title>Complete genome sequence of Enterobacter cloacae subsp. cloacae type strain ATCC 13047.</title>
        <authorList>
            <person name="Ren Y."/>
            <person name="Ren Y."/>
            <person name="Zhou Z."/>
            <person name="Guo X."/>
            <person name="Li Y."/>
            <person name="Feng L."/>
            <person name="Wang L."/>
        </authorList>
    </citation>
    <scope>NUCLEOTIDE SEQUENCE [LARGE SCALE GENOMIC DNA]</scope>
    <source>
        <strain evidence="2">ATCC 13047 / DSM 30054 / NBRC 13535 / NCTC 10005 / WDCM 00083 / NCDC 279-56</strain>
        <plasmid evidence="1">pECL_A</plasmid>
    </source>
</reference>
<dbReference type="RefSeq" id="WP_013087182.1">
    <property type="nucleotide sequence ID" value="NC_014107.1"/>
</dbReference>
<dbReference type="Proteomes" id="UP000002363">
    <property type="component" value="Plasmid pECL_A"/>
</dbReference>
<name>A0A0H3CTB4_ENTCC</name>
<keyword evidence="2" id="KW-1185">Reference proteome</keyword>
<protein>
    <recommendedName>
        <fullName evidence="3">Succinate dehydrogenase flavoprotein subunit</fullName>
    </recommendedName>
</protein>
<dbReference type="GeneID" id="93157584"/>
<proteinExistence type="predicted"/>
<dbReference type="eggNOG" id="ENOG5033I72">
    <property type="taxonomic scope" value="Bacteria"/>
</dbReference>
<sequence length="66" mass="7056">MKFDPQTVAQAKAFVNALRAGKRARVPALRFSQWQPFLSVVNAETGYATDADCGLAVSVYPALGLA</sequence>
<dbReference type="KEGG" id="enc:ECL_A135"/>
<accession>A0A0H3CTB4</accession>
<organism evidence="1 2">
    <name type="scientific">Enterobacter cloacae subsp. cloacae (strain ATCC 13047 / DSM 30054 / NBRC 13535 / NCTC 10005 / WDCM 00083 / NCDC 279-56)</name>
    <dbReference type="NCBI Taxonomy" id="716541"/>
    <lineage>
        <taxon>Bacteria</taxon>
        <taxon>Pseudomonadati</taxon>
        <taxon>Pseudomonadota</taxon>
        <taxon>Gammaproteobacteria</taxon>
        <taxon>Enterobacterales</taxon>
        <taxon>Enterobacteriaceae</taxon>
        <taxon>Enterobacter</taxon>
        <taxon>Enterobacter cloacae complex</taxon>
    </lineage>
</organism>
<gene>
    <name evidence="1" type="ordered locus">ECL_A135</name>
</gene>
<dbReference type="EMBL" id="CP001919">
    <property type="protein sequence ID" value="ADF64822.1"/>
    <property type="molecule type" value="Genomic_DNA"/>
</dbReference>
<keyword evidence="1" id="KW-0614">Plasmid</keyword>
<geneLocation type="plasmid" evidence="1 2">
    <name>pECL_A</name>
</geneLocation>
<dbReference type="OrthoDB" id="6542392at2"/>